<dbReference type="Gene3D" id="3.30.40.10">
    <property type="entry name" value="Zinc/RING finger domain, C3HC4 (zinc finger)"/>
    <property type="match status" value="1"/>
</dbReference>
<sequence>MAHAELGAQEPECHICYSRYDARSRRPTELLCGHRLCARCLRRIVALGDASPRRLRCPFCRRHGPLPGGDERPRQDDGNGPEPQGRDRDPPSPPEVLLSPAVLQPPGSDCLVLTIVELPAGPLPAEALGALQVVGLQQRTKSRTRRCRGAPRCVLFALCLLYCSSLPLGIYLLLSRHHALGLALVSLLPAALLLCVSCSLCRCLCRELCAFPSP</sequence>
<proteinExistence type="predicted"/>
<reference evidence="12" key="1">
    <citation type="submission" date="2015-11" db="EMBL/GenBank/DDBJ databases">
        <authorList>
            <consortium name="International Coturnix japonica Genome Analysis Consortium"/>
            <person name="Warren W."/>
            <person name="Burt D.W."/>
            <person name="Antin P.B."/>
            <person name="Lanford R."/>
            <person name="Gros J."/>
            <person name="Wilson R.K."/>
        </authorList>
    </citation>
    <scope>NUCLEOTIDE SEQUENCE [LARGE SCALE GENOMIC DNA]</scope>
</reference>
<dbReference type="SMART" id="SM00184">
    <property type="entry name" value="RING"/>
    <property type="match status" value="1"/>
</dbReference>
<reference evidence="12" key="2">
    <citation type="submission" date="2025-08" db="UniProtKB">
        <authorList>
            <consortium name="Ensembl"/>
        </authorList>
    </citation>
    <scope>IDENTIFICATION</scope>
</reference>
<protein>
    <recommendedName>
        <fullName evidence="2">E3 ubiquitin-protein ligase RNF182</fullName>
    </recommendedName>
    <alternativeName>
        <fullName evidence="7">RING finger protein 182</fullName>
    </alternativeName>
    <alternativeName>
        <fullName evidence="6">RING-type E3 ubiquitin transferase RNF182</fullName>
    </alternativeName>
</protein>
<feature type="region of interest" description="Disordered" evidence="9">
    <location>
        <begin position="66"/>
        <end position="98"/>
    </location>
</feature>
<evidence type="ECO:0000256" key="1">
    <source>
        <dbReference type="ARBA" id="ARBA00011482"/>
    </source>
</evidence>
<dbReference type="Pfam" id="PF14634">
    <property type="entry name" value="zf-RING_5"/>
    <property type="match status" value="1"/>
</dbReference>
<evidence type="ECO:0000256" key="2">
    <source>
        <dbReference type="ARBA" id="ARBA00014050"/>
    </source>
</evidence>
<dbReference type="InterPro" id="IPR001841">
    <property type="entry name" value="Znf_RING"/>
</dbReference>
<accession>A0A8C2T1L2</accession>
<keyword evidence="13" id="KW-1185">Reference proteome</keyword>
<dbReference type="GeneTree" id="ENSGT00730000111020"/>
<dbReference type="Ensembl" id="ENSCJPT00005010981.1">
    <property type="protein sequence ID" value="ENSCJPP00005007070.1"/>
    <property type="gene ID" value="ENSCJPG00005006526.1"/>
</dbReference>
<comment type="subunit">
    <text evidence="1">Interacts with ATP6V0C.</text>
</comment>
<feature type="transmembrane region" description="Helical" evidence="10">
    <location>
        <begin position="180"/>
        <end position="205"/>
    </location>
</feature>
<keyword evidence="4 8" id="KW-0863">Zinc-finger</keyword>
<organism evidence="12 13">
    <name type="scientific">Coturnix japonica</name>
    <name type="common">Japanese quail</name>
    <name type="synonym">Coturnix coturnix japonica</name>
    <dbReference type="NCBI Taxonomy" id="93934"/>
    <lineage>
        <taxon>Eukaryota</taxon>
        <taxon>Metazoa</taxon>
        <taxon>Chordata</taxon>
        <taxon>Craniata</taxon>
        <taxon>Vertebrata</taxon>
        <taxon>Euteleostomi</taxon>
        <taxon>Archelosauria</taxon>
        <taxon>Archosauria</taxon>
        <taxon>Dinosauria</taxon>
        <taxon>Saurischia</taxon>
        <taxon>Theropoda</taxon>
        <taxon>Coelurosauria</taxon>
        <taxon>Aves</taxon>
        <taxon>Neognathae</taxon>
        <taxon>Galloanserae</taxon>
        <taxon>Galliformes</taxon>
        <taxon>Phasianidae</taxon>
        <taxon>Perdicinae</taxon>
        <taxon>Coturnix</taxon>
    </lineage>
</organism>
<dbReference type="InterPro" id="IPR013083">
    <property type="entry name" value="Znf_RING/FYVE/PHD"/>
</dbReference>
<keyword evidence="10" id="KW-0812">Transmembrane</keyword>
<evidence type="ECO:0000256" key="6">
    <source>
        <dbReference type="ARBA" id="ARBA00030086"/>
    </source>
</evidence>
<evidence type="ECO:0000256" key="7">
    <source>
        <dbReference type="ARBA" id="ARBA00031239"/>
    </source>
</evidence>
<dbReference type="UniPathway" id="UPA00143"/>
<evidence type="ECO:0000256" key="5">
    <source>
        <dbReference type="ARBA" id="ARBA00022833"/>
    </source>
</evidence>
<dbReference type="PROSITE" id="PS00518">
    <property type="entry name" value="ZF_RING_1"/>
    <property type="match status" value="1"/>
</dbReference>
<dbReference type="SUPFAM" id="SSF57850">
    <property type="entry name" value="RING/U-box"/>
    <property type="match status" value="1"/>
</dbReference>
<dbReference type="InterPro" id="IPR042285">
    <property type="entry name" value="RNF182"/>
</dbReference>
<feature type="transmembrane region" description="Helical" evidence="10">
    <location>
        <begin position="153"/>
        <end position="174"/>
    </location>
</feature>
<name>A0A8C2T1L2_COTJA</name>
<keyword evidence="10" id="KW-0472">Membrane</keyword>
<evidence type="ECO:0000313" key="13">
    <source>
        <dbReference type="Proteomes" id="UP000694412"/>
    </source>
</evidence>
<evidence type="ECO:0000256" key="9">
    <source>
        <dbReference type="SAM" id="MobiDB-lite"/>
    </source>
</evidence>
<dbReference type="PROSITE" id="PS50089">
    <property type="entry name" value="ZF_RING_2"/>
    <property type="match status" value="1"/>
</dbReference>
<reference evidence="12" key="3">
    <citation type="submission" date="2025-09" db="UniProtKB">
        <authorList>
            <consortium name="Ensembl"/>
        </authorList>
    </citation>
    <scope>IDENTIFICATION</scope>
</reference>
<evidence type="ECO:0000256" key="8">
    <source>
        <dbReference type="PROSITE-ProRule" id="PRU00175"/>
    </source>
</evidence>
<evidence type="ECO:0000256" key="10">
    <source>
        <dbReference type="SAM" id="Phobius"/>
    </source>
</evidence>
<dbReference type="AlphaFoldDB" id="A0A8C2T1L2"/>
<keyword evidence="3" id="KW-0479">Metal-binding</keyword>
<evidence type="ECO:0000256" key="4">
    <source>
        <dbReference type="ARBA" id="ARBA00022771"/>
    </source>
</evidence>
<evidence type="ECO:0000313" key="12">
    <source>
        <dbReference type="Ensembl" id="ENSCJPP00005007070.1"/>
    </source>
</evidence>
<dbReference type="PANTHER" id="PTHR46675:SF3">
    <property type="entry name" value="E3 UBIQUITIN-PROTEIN LIGASE RNF182"/>
    <property type="match status" value="1"/>
</dbReference>
<dbReference type="PANTHER" id="PTHR46675">
    <property type="entry name" value="E3 UBIQUITIN-PROTEIN LIGASE RNF182"/>
    <property type="match status" value="1"/>
</dbReference>
<evidence type="ECO:0000259" key="11">
    <source>
        <dbReference type="PROSITE" id="PS50089"/>
    </source>
</evidence>
<keyword evidence="10" id="KW-1133">Transmembrane helix</keyword>
<dbReference type="GO" id="GO:0016567">
    <property type="term" value="P:protein ubiquitination"/>
    <property type="evidence" value="ECO:0007669"/>
    <property type="project" value="UniProtKB-UniPathway"/>
</dbReference>
<dbReference type="InterPro" id="IPR017907">
    <property type="entry name" value="Znf_RING_CS"/>
</dbReference>
<keyword evidence="5" id="KW-0862">Zinc</keyword>
<evidence type="ECO:0000256" key="3">
    <source>
        <dbReference type="ARBA" id="ARBA00022723"/>
    </source>
</evidence>
<feature type="domain" description="RING-type" evidence="11">
    <location>
        <begin position="13"/>
        <end position="61"/>
    </location>
</feature>
<dbReference type="GO" id="GO:0008270">
    <property type="term" value="F:zinc ion binding"/>
    <property type="evidence" value="ECO:0007669"/>
    <property type="project" value="UniProtKB-KW"/>
</dbReference>
<dbReference type="Proteomes" id="UP000694412">
    <property type="component" value="Chromosome 20"/>
</dbReference>